<dbReference type="AlphaFoldDB" id="A0A9J6GR16"/>
<evidence type="ECO:0000256" key="2">
    <source>
        <dbReference type="ARBA" id="ARBA00022516"/>
    </source>
</evidence>
<keyword evidence="12" id="KW-1185">Reference proteome</keyword>
<dbReference type="OMA" id="CGYPRRL"/>
<evidence type="ECO:0000256" key="10">
    <source>
        <dbReference type="RuleBase" id="RU361115"/>
    </source>
</evidence>
<evidence type="ECO:0000256" key="9">
    <source>
        <dbReference type="ARBA" id="ARBA00023160"/>
    </source>
</evidence>
<feature type="transmembrane region" description="Helical" evidence="10">
    <location>
        <begin position="163"/>
        <end position="186"/>
    </location>
</feature>
<sequence length="268" mass="30994">MDLYHNFWSRRDPRTLGWGGIADARLVFPLLVGYVYFVKYAGPRWMKDRKPYELKSAILAYNALTVIANAYFVVRMVDLSFVSGEYSLFCQGINYHSPTATDMAILNLGWWYGFVRVADLLDTVFFVLRKKYSQITHLHVLHHFLVVFSAWFYVNFGGDGQPVLGACVNASVHVVMYSYYFFAALGPSVRKYLWWKRYLTELQIMQFVVLLIHMAITLFHDCGYPRPLALLALSQGFLGLGLFINFYVRSYLQLNRLNANNGKDVKVK</sequence>
<dbReference type="PANTHER" id="PTHR11157:SF69">
    <property type="entry name" value="ELONGATION OF VERY LONG CHAIN FATTY ACIDS PROTEIN 7"/>
    <property type="match status" value="1"/>
</dbReference>
<proteinExistence type="inferred from homology"/>
<dbReference type="OrthoDB" id="434092at2759"/>
<dbReference type="PANTHER" id="PTHR11157">
    <property type="entry name" value="FATTY ACID ACYL TRANSFERASE-RELATED"/>
    <property type="match status" value="1"/>
</dbReference>
<feature type="transmembrane region" description="Helical" evidence="10">
    <location>
        <begin position="58"/>
        <end position="77"/>
    </location>
</feature>
<dbReference type="GO" id="GO:0034626">
    <property type="term" value="P:fatty acid elongation, polyunsaturated fatty acid"/>
    <property type="evidence" value="ECO:0007669"/>
    <property type="project" value="TreeGrafter"/>
</dbReference>
<comment type="similarity">
    <text evidence="10">Belongs to the ELO family.</text>
</comment>
<feature type="transmembrane region" description="Helical" evidence="10">
    <location>
        <begin position="228"/>
        <end position="248"/>
    </location>
</feature>
<evidence type="ECO:0000256" key="6">
    <source>
        <dbReference type="ARBA" id="ARBA00022989"/>
    </source>
</evidence>
<reference evidence="11 12" key="1">
    <citation type="journal article" date="2020" name="Cell">
        <title>Large-Scale Comparative Analyses of Tick Genomes Elucidate Their Genetic Diversity and Vector Capacities.</title>
        <authorList>
            <consortium name="Tick Genome and Microbiome Consortium (TIGMIC)"/>
            <person name="Jia N."/>
            <person name="Wang J."/>
            <person name="Shi W."/>
            <person name="Du L."/>
            <person name="Sun Y."/>
            <person name="Zhan W."/>
            <person name="Jiang J.F."/>
            <person name="Wang Q."/>
            <person name="Zhang B."/>
            <person name="Ji P."/>
            <person name="Bell-Sakyi L."/>
            <person name="Cui X.M."/>
            <person name="Yuan T.T."/>
            <person name="Jiang B.G."/>
            <person name="Yang W.F."/>
            <person name="Lam T.T."/>
            <person name="Chang Q.C."/>
            <person name="Ding S.J."/>
            <person name="Wang X.J."/>
            <person name="Zhu J.G."/>
            <person name="Ruan X.D."/>
            <person name="Zhao L."/>
            <person name="Wei J.T."/>
            <person name="Ye R.Z."/>
            <person name="Que T.C."/>
            <person name="Du C.H."/>
            <person name="Zhou Y.H."/>
            <person name="Cheng J.X."/>
            <person name="Dai P.F."/>
            <person name="Guo W.B."/>
            <person name="Han X.H."/>
            <person name="Huang E.J."/>
            <person name="Li L.F."/>
            <person name="Wei W."/>
            <person name="Gao Y.C."/>
            <person name="Liu J.Z."/>
            <person name="Shao H.Z."/>
            <person name="Wang X."/>
            <person name="Wang C.C."/>
            <person name="Yang T.C."/>
            <person name="Huo Q.B."/>
            <person name="Li W."/>
            <person name="Chen H.Y."/>
            <person name="Chen S.E."/>
            <person name="Zhou L.G."/>
            <person name="Ni X.B."/>
            <person name="Tian J.H."/>
            <person name="Sheng Y."/>
            <person name="Liu T."/>
            <person name="Pan Y.S."/>
            <person name="Xia L.Y."/>
            <person name="Li J."/>
            <person name="Zhao F."/>
            <person name="Cao W.C."/>
        </authorList>
    </citation>
    <scope>NUCLEOTIDE SEQUENCE [LARGE SCALE GENOMIC DNA]</scope>
    <source>
        <strain evidence="11">HaeL-2018</strain>
    </source>
</reference>
<evidence type="ECO:0000256" key="5">
    <source>
        <dbReference type="ARBA" id="ARBA00022832"/>
    </source>
</evidence>
<feature type="transmembrane region" description="Helical" evidence="10">
    <location>
        <begin position="140"/>
        <end position="157"/>
    </location>
</feature>
<evidence type="ECO:0000256" key="1">
    <source>
        <dbReference type="ARBA" id="ARBA00004141"/>
    </source>
</evidence>
<organism evidence="11 12">
    <name type="scientific">Haemaphysalis longicornis</name>
    <name type="common">Bush tick</name>
    <dbReference type="NCBI Taxonomy" id="44386"/>
    <lineage>
        <taxon>Eukaryota</taxon>
        <taxon>Metazoa</taxon>
        <taxon>Ecdysozoa</taxon>
        <taxon>Arthropoda</taxon>
        <taxon>Chelicerata</taxon>
        <taxon>Arachnida</taxon>
        <taxon>Acari</taxon>
        <taxon>Parasitiformes</taxon>
        <taxon>Ixodida</taxon>
        <taxon>Ixodoidea</taxon>
        <taxon>Ixodidae</taxon>
        <taxon>Haemaphysalinae</taxon>
        <taxon>Haemaphysalis</taxon>
    </lineage>
</organism>
<evidence type="ECO:0000256" key="8">
    <source>
        <dbReference type="ARBA" id="ARBA00023136"/>
    </source>
</evidence>
<comment type="subcellular location">
    <subcellularLocation>
        <location evidence="1">Membrane</location>
        <topology evidence="1">Multi-pass membrane protein</topology>
    </subcellularLocation>
</comment>
<gene>
    <name evidence="11" type="ORF">HPB48_008204</name>
</gene>
<keyword evidence="6 10" id="KW-1133">Transmembrane helix</keyword>
<keyword evidence="3 10" id="KW-0808">Transferase</keyword>
<keyword evidence="9 10" id="KW-0275">Fatty acid biosynthesis</keyword>
<keyword evidence="7 10" id="KW-0443">Lipid metabolism</keyword>
<keyword evidence="5 10" id="KW-0276">Fatty acid metabolism</keyword>
<evidence type="ECO:0000256" key="4">
    <source>
        <dbReference type="ARBA" id="ARBA00022692"/>
    </source>
</evidence>
<protein>
    <recommendedName>
        <fullName evidence="10">Elongation of very long chain fatty acids protein</fullName>
        <ecNumber evidence="10">2.3.1.199</ecNumber>
    </recommendedName>
    <alternativeName>
        <fullName evidence="10">Very-long-chain 3-oxoacyl-CoA synthase</fullName>
    </alternativeName>
</protein>
<dbReference type="EC" id="2.3.1.199" evidence="10"/>
<dbReference type="GO" id="GO:0009922">
    <property type="term" value="F:fatty acid elongase activity"/>
    <property type="evidence" value="ECO:0007669"/>
    <property type="project" value="UniProtKB-EC"/>
</dbReference>
<evidence type="ECO:0000313" key="11">
    <source>
        <dbReference type="EMBL" id="KAH9380990.1"/>
    </source>
</evidence>
<dbReference type="GO" id="GO:0005789">
    <property type="term" value="C:endoplasmic reticulum membrane"/>
    <property type="evidence" value="ECO:0007669"/>
    <property type="project" value="TreeGrafter"/>
</dbReference>
<evidence type="ECO:0000313" key="12">
    <source>
        <dbReference type="Proteomes" id="UP000821853"/>
    </source>
</evidence>
<evidence type="ECO:0000256" key="7">
    <source>
        <dbReference type="ARBA" id="ARBA00023098"/>
    </source>
</evidence>
<keyword evidence="8 10" id="KW-0472">Membrane</keyword>
<dbReference type="GO" id="GO:0042761">
    <property type="term" value="P:very long-chain fatty acid biosynthetic process"/>
    <property type="evidence" value="ECO:0007669"/>
    <property type="project" value="TreeGrafter"/>
</dbReference>
<evidence type="ECO:0000256" key="3">
    <source>
        <dbReference type="ARBA" id="ARBA00022679"/>
    </source>
</evidence>
<name>A0A9J6GR16_HAELO</name>
<dbReference type="GO" id="GO:0019367">
    <property type="term" value="P:fatty acid elongation, saturated fatty acid"/>
    <property type="evidence" value="ECO:0007669"/>
    <property type="project" value="TreeGrafter"/>
</dbReference>
<dbReference type="EMBL" id="JABSTR010000011">
    <property type="protein sequence ID" value="KAH9380990.1"/>
    <property type="molecule type" value="Genomic_DNA"/>
</dbReference>
<accession>A0A9J6GR16</accession>
<keyword evidence="2 10" id="KW-0444">Lipid biosynthesis</keyword>
<comment type="catalytic activity">
    <reaction evidence="10">
        <text>a very-long-chain acyl-CoA + malonyl-CoA + H(+) = a very-long-chain 3-oxoacyl-CoA + CO2 + CoA</text>
        <dbReference type="Rhea" id="RHEA:32727"/>
        <dbReference type="ChEBI" id="CHEBI:15378"/>
        <dbReference type="ChEBI" id="CHEBI:16526"/>
        <dbReference type="ChEBI" id="CHEBI:57287"/>
        <dbReference type="ChEBI" id="CHEBI:57384"/>
        <dbReference type="ChEBI" id="CHEBI:90725"/>
        <dbReference type="ChEBI" id="CHEBI:90736"/>
        <dbReference type="EC" id="2.3.1.199"/>
    </reaction>
</comment>
<dbReference type="InterPro" id="IPR002076">
    <property type="entry name" value="ELO_fam"/>
</dbReference>
<dbReference type="VEuPathDB" id="VectorBase:HLOH_047554"/>
<dbReference type="GO" id="GO:0034625">
    <property type="term" value="P:fatty acid elongation, monounsaturated fatty acid"/>
    <property type="evidence" value="ECO:0007669"/>
    <property type="project" value="TreeGrafter"/>
</dbReference>
<feature type="transmembrane region" description="Helical" evidence="10">
    <location>
        <begin position="16"/>
        <end position="37"/>
    </location>
</feature>
<dbReference type="Proteomes" id="UP000821853">
    <property type="component" value="Chromosome 9"/>
</dbReference>
<keyword evidence="4 10" id="KW-0812">Transmembrane</keyword>
<comment type="caution">
    <text evidence="11">The sequence shown here is derived from an EMBL/GenBank/DDBJ whole genome shotgun (WGS) entry which is preliminary data.</text>
</comment>
<dbReference type="Pfam" id="PF01151">
    <property type="entry name" value="ELO"/>
    <property type="match status" value="1"/>
</dbReference>
<feature type="transmembrane region" description="Helical" evidence="10">
    <location>
        <begin position="198"/>
        <end position="216"/>
    </location>
</feature>
<dbReference type="GO" id="GO:0030148">
    <property type="term" value="P:sphingolipid biosynthetic process"/>
    <property type="evidence" value="ECO:0007669"/>
    <property type="project" value="TreeGrafter"/>
</dbReference>